<feature type="transmembrane region" description="Helical" evidence="1">
    <location>
        <begin position="7"/>
        <end position="24"/>
    </location>
</feature>
<evidence type="ECO:0000256" key="1">
    <source>
        <dbReference type="SAM" id="Phobius"/>
    </source>
</evidence>
<dbReference type="EMBL" id="LT629709">
    <property type="protein sequence ID" value="SDO46906.1"/>
    <property type="molecule type" value="Genomic_DNA"/>
</dbReference>
<evidence type="ECO:0000313" key="2">
    <source>
        <dbReference type="EMBL" id="SDO46906.1"/>
    </source>
</evidence>
<keyword evidence="1" id="KW-0812">Transmembrane</keyword>
<feature type="transmembrane region" description="Helical" evidence="1">
    <location>
        <begin position="30"/>
        <end position="47"/>
    </location>
</feature>
<accession>A0A1H0JT39</accession>
<dbReference type="Proteomes" id="UP000198549">
    <property type="component" value="Chromosome I"/>
</dbReference>
<organism evidence="2 3">
    <name type="scientific">Pseudomonas reinekei</name>
    <dbReference type="NCBI Taxonomy" id="395598"/>
    <lineage>
        <taxon>Bacteria</taxon>
        <taxon>Pseudomonadati</taxon>
        <taxon>Pseudomonadota</taxon>
        <taxon>Gammaproteobacteria</taxon>
        <taxon>Pseudomonadales</taxon>
        <taxon>Pseudomonadaceae</taxon>
        <taxon>Pseudomonas</taxon>
    </lineage>
</organism>
<dbReference type="AlphaFoldDB" id="A0A1H0JT39"/>
<protein>
    <submittedName>
        <fullName evidence="2">Uncharacterized protein</fullName>
    </submittedName>
</protein>
<name>A0A1H0JT39_PSERE</name>
<sequence length="57" mass="6646">MAYSDMTKYFIWCGVLQFVVIWNAVEHKAWDIVLLGLLPVIVGAFFIREARRCDDPK</sequence>
<keyword evidence="1" id="KW-0472">Membrane</keyword>
<evidence type="ECO:0000313" key="3">
    <source>
        <dbReference type="Proteomes" id="UP000198549"/>
    </source>
</evidence>
<keyword evidence="1" id="KW-1133">Transmembrane helix</keyword>
<gene>
    <name evidence="2" type="ORF">SAMN04490202_0988</name>
</gene>
<proteinExistence type="predicted"/>
<reference evidence="2 3" key="1">
    <citation type="submission" date="2016-10" db="EMBL/GenBank/DDBJ databases">
        <authorList>
            <person name="de Groot N.N."/>
        </authorList>
    </citation>
    <scope>NUCLEOTIDE SEQUENCE [LARGE SCALE GENOMIC DNA]</scope>
    <source>
        <strain evidence="2 3">BS3776</strain>
    </source>
</reference>